<name>A0A2A4JSI0_HELVI</name>
<comment type="caution">
    <text evidence="1">The sequence shown here is derived from an EMBL/GenBank/DDBJ whole genome shotgun (WGS) entry which is preliminary data.</text>
</comment>
<accession>A0A2A4JSI0</accession>
<evidence type="ECO:0008006" key="2">
    <source>
        <dbReference type="Google" id="ProtNLM"/>
    </source>
</evidence>
<reference evidence="1" key="1">
    <citation type="submission" date="2017-09" db="EMBL/GenBank/DDBJ databases">
        <title>Contemporary evolution of a Lepidopteran species, Heliothis virescens, in response to modern agricultural practices.</title>
        <authorList>
            <person name="Fritz M.L."/>
            <person name="Deyonke A.M."/>
            <person name="Papanicolaou A."/>
            <person name="Micinski S."/>
            <person name="Westbrook J."/>
            <person name="Gould F."/>
        </authorList>
    </citation>
    <scope>NUCLEOTIDE SEQUENCE [LARGE SCALE GENOMIC DNA]</scope>
    <source>
        <strain evidence="1">HvINT-</strain>
        <tissue evidence="1">Whole body</tissue>
    </source>
</reference>
<sequence length="128" mass="14511">MVPPSENIFSLFFRQNNRCKCHEQDTKVQVSKKVFRRSFGSSADDYVVRETAAIVRSHYEELGECSATLGRLVDALSCQLPPPEPHCAQLRRALLDCYGARTNQPLDCNHLVKALMQCAREHALNQHP</sequence>
<dbReference type="EMBL" id="NWSH01000699">
    <property type="protein sequence ID" value="PCG74726.1"/>
    <property type="molecule type" value="Genomic_DNA"/>
</dbReference>
<dbReference type="PROSITE" id="PS51808">
    <property type="entry name" value="CHCH"/>
    <property type="match status" value="1"/>
</dbReference>
<protein>
    <recommendedName>
        <fullName evidence="2">CHCH domain-containing protein</fullName>
    </recommendedName>
</protein>
<organism evidence="1">
    <name type="scientific">Heliothis virescens</name>
    <name type="common">Tobacco budworm moth</name>
    <dbReference type="NCBI Taxonomy" id="7102"/>
    <lineage>
        <taxon>Eukaryota</taxon>
        <taxon>Metazoa</taxon>
        <taxon>Ecdysozoa</taxon>
        <taxon>Arthropoda</taxon>
        <taxon>Hexapoda</taxon>
        <taxon>Insecta</taxon>
        <taxon>Pterygota</taxon>
        <taxon>Neoptera</taxon>
        <taxon>Endopterygota</taxon>
        <taxon>Lepidoptera</taxon>
        <taxon>Glossata</taxon>
        <taxon>Ditrysia</taxon>
        <taxon>Noctuoidea</taxon>
        <taxon>Noctuidae</taxon>
        <taxon>Heliothinae</taxon>
        <taxon>Heliothis</taxon>
    </lineage>
</organism>
<proteinExistence type="predicted"/>
<gene>
    <name evidence="1" type="ORF">B5V51_12839</name>
</gene>
<dbReference type="AlphaFoldDB" id="A0A2A4JSI0"/>
<evidence type="ECO:0000313" key="1">
    <source>
        <dbReference type="EMBL" id="PCG74726.1"/>
    </source>
</evidence>